<dbReference type="Proteomes" id="UP000279995">
    <property type="component" value="Chromosome I"/>
</dbReference>
<dbReference type="Proteomes" id="UP000075621">
    <property type="component" value="Unassembled WGS sequence"/>
</dbReference>
<comment type="similarity">
    <text evidence="1">Belongs to the 4-hydroxybenzoyl-CoA thioesterase family.</text>
</comment>
<reference evidence="4 5" key="1">
    <citation type="submission" date="2016-03" db="EMBL/GenBank/DDBJ databases">
        <authorList>
            <person name="Zhang H."/>
            <person name="Liu R."/>
            <person name="Wang M."/>
            <person name="Wang H."/>
            <person name="Wang L."/>
            <person name="Song L."/>
        </authorList>
    </citation>
    <scope>NUCLEOTIDE SEQUENCE [LARGE SCALE GENOMIC DNA]</scope>
    <source>
        <strain evidence="4 5">DSM 16098</strain>
    </source>
</reference>
<dbReference type="InterPro" id="IPR029069">
    <property type="entry name" value="HotDog_dom_sf"/>
</dbReference>
<sequence length="134" mass="15739">MTFKVDFKVRHYECDLQGIVNNSVYFNYLEHARHEFLFANGVDFALLAKQKVNLVVIRSEVDYKHSLVPDDEFYIAVEPERISRIKFAFKQTLVRKHDNKVMLQAKVIGTSVNEKGRPFLPPEIDNLFKNYTQD</sequence>
<dbReference type="EMBL" id="LVCM01000036">
    <property type="protein sequence ID" value="KYL31575.1"/>
    <property type="molecule type" value="Genomic_DNA"/>
</dbReference>
<dbReference type="PANTHER" id="PTHR31793:SF27">
    <property type="entry name" value="NOVEL THIOESTERASE SUPERFAMILY DOMAIN AND SAPOSIN A-TYPE DOMAIN CONTAINING PROTEIN (0610012H03RIK)"/>
    <property type="match status" value="1"/>
</dbReference>
<keyword evidence="2" id="KW-0378">Hydrolase</keyword>
<dbReference type="Pfam" id="PF13279">
    <property type="entry name" value="4HBT_2"/>
    <property type="match status" value="1"/>
</dbReference>
<dbReference type="CDD" id="cd00586">
    <property type="entry name" value="4HBT"/>
    <property type="match status" value="1"/>
</dbReference>
<gene>
    <name evidence="4" type="ORF">A2I98_19080</name>
    <name evidence="3" type="ORF">D9T18_13845</name>
</gene>
<dbReference type="InterPro" id="IPR006684">
    <property type="entry name" value="YbgC/YbaW"/>
</dbReference>
<evidence type="ECO:0000313" key="3">
    <source>
        <dbReference type="EMBL" id="AYM87691.1"/>
    </source>
</evidence>
<evidence type="ECO:0000313" key="6">
    <source>
        <dbReference type="Proteomes" id="UP000279995"/>
    </source>
</evidence>
<dbReference type="AlphaFoldDB" id="A0AAD0U1D1"/>
<organism evidence="3 6">
    <name type="scientific">Pseudoalteromonas agarivorans</name>
    <dbReference type="NCBI Taxonomy" id="176102"/>
    <lineage>
        <taxon>Bacteria</taxon>
        <taxon>Pseudomonadati</taxon>
        <taxon>Pseudomonadota</taxon>
        <taxon>Gammaproteobacteria</taxon>
        <taxon>Alteromonadales</taxon>
        <taxon>Pseudoalteromonadaceae</taxon>
        <taxon>Pseudoalteromonas</taxon>
    </lineage>
</organism>
<name>A0AAD0U1D1_9GAMM</name>
<evidence type="ECO:0000256" key="1">
    <source>
        <dbReference type="ARBA" id="ARBA00005953"/>
    </source>
</evidence>
<evidence type="ECO:0000256" key="2">
    <source>
        <dbReference type="ARBA" id="ARBA00022801"/>
    </source>
</evidence>
<proteinExistence type="inferred from homology"/>
<dbReference type="PIRSF" id="PIRSF003230">
    <property type="entry name" value="YbgC"/>
    <property type="match status" value="1"/>
</dbReference>
<evidence type="ECO:0000313" key="4">
    <source>
        <dbReference type="EMBL" id="KYL31575.1"/>
    </source>
</evidence>
<accession>A0AAD0U1D1</accession>
<dbReference type="SUPFAM" id="SSF54637">
    <property type="entry name" value="Thioesterase/thiol ester dehydrase-isomerase"/>
    <property type="match status" value="1"/>
</dbReference>
<dbReference type="Gene3D" id="3.10.129.10">
    <property type="entry name" value="Hotdog Thioesterase"/>
    <property type="match status" value="1"/>
</dbReference>
<dbReference type="EMBL" id="CP033065">
    <property type="protein sequence ID" value="AYM87691.1"/>
    <property type="molecule type" value="Genomic_DNA"/>
</dbReference>
<dbReference type="GO" id="GO:0047617">
    <property type="term" value="F:fatty acyl-CoA hydrolase activity"/>
    <property type="evidence" value="ECO:0007669"/>
    <property type="project" value="TreeGrafter"/>
</dbReference>
<reference evidence="3 6" key="2">
    <citation type="submission" date="2018-10" db="EMBL/GenBank/DDBJ databases">
        <title>Complete Genome Sequence and Transcriptomic Profiles of a Marine Bacterium, Pseudoalteromonas agarivorans Hao 2018.</title>
        <authorList>
            <person name="Hao L."/>
        </authorList>
    </citation>
    <scope>NUCLEOTIDE SEQUENCE [LARGE SCALE GENOMIC DNA]</scope>
    <source>
        <strain evidence="3 6">Hao 2018</strain>
    </source>
</reference>
<evidence type="ECO:0000313" key="5">
    <source>
        <dbReference type="Proteomes" id="UP000075621"/>
    </source>
</evidence>
<protein>
    <submittedName>
        <fullName evidence="4">4-hydroxybenzoyl-CoA thioesterase</fullName>
    </submittedName>
    <submittedName>
        <fullName evidence="3">Acyl-CoA thioesterase</fullName>
    </submittedName>
</protein>
<dbReference type="PANTHER" id="PTHR31793">
    <property type="entry name" value="4-HYDROXYBENZOYL-COA THIOESTERASE FAMILY MEMBER"/>
    <property type="match status" value="1"/>
</dbReference>
<dbReference type="InterPro" id="IPR050563">
    <property type="entry name" value="4-hydroxybenzoyl-CoA_TE"/>
</dbReference>
<dbReference type="RefSeq" id="WP_004589047.1">
    <property type="nucleotide sequence ID" value="NZ_CP033065.1"/>
</dbReference>